<proteinExistence type="predicted"/>
<accession>A0A914UJ29</accession>
<feature type="region of interest" description="Disordered" evidence="1">
    <location>
        <begin position="163"/>
        <end position="284"/>
    </location>
</feature>
<feature type="compositionally biased region" description="Basic and acidic residues" evidence="1">
    <location>
        <begin position="272"/>
        <end position="281"/>
    </location>
</feature>
<feature type="region of interest" description="Disordered" evidence="1">
    <location>
        <begin position="319"/>
        <end position="381"/>
    </location>
</feature>
<feature type="compositionally biased region" description="Low complexity" evidence="1">
    <location>
        <begin position="336"/>
        <end position="358"/>
    </location>
</feature>
<feature type="compositionally biased region" description="Low complexity" evidence="1">
    <location>
        <begin position="220"/>
        <end position="246"/>
    </location>
</feature>
<dbReference type="Proteomes" id="UP000887566">
    <property type="component" value="Unplaced"/>
</dbReference>
<organism evidence="2 3">
    <name type="scientific">Plectus sambesii</name>
    <dbReference type="NCBI Taxonomy" id="2011161"/>
    <lineage>
        <taxon>Eukaryota</taxon>
        <taxon>Metazoa</taxon>
        <taxon>Ecdysozoa</taxon>
        <taxon>Nematoda</taxon>
        <taxon>Chromadorea</taxon>
        <taxon>Plectida</taxon>
        <taxon>Plectina</taxon>
        <taxon>Plectoidea</taxon>
        <taxon>Plectidae</taxon>
        <taxon>Plectus</taxon>
    </lineage>
</organism>
<reference evidence="3" key="1">
    <citation type="submission" date="2022-11" db="UniProtKB">
        <authorList>
            <consortium name="WormBaseParasite"/>
        </authorList>
    </citation>
    <scope>IDENTIFICATION</scope>
</reference>
<protein>
    <submittedName>
        <fullName evidence="3">Uncharacterized protein</fullName>
    </submittedName>
</protein>
<keyword evidence="2" id="KW-1185">Reference proteome</keyword>
<sequence>MNVLLKRFLPLNQVDHFPLLAAISQELDKATLHNDIDNIAGRTRSRSKPTRSAPVERLALGDSRFGFNLFGRMQAAQSLPYKLNKTAAQRIIYQPFYQPKEQGYESGVRMGNSRRLSNDRAYNSQQQQRVMHIKDEQCQVHPEELDDGVNVARPKPIAVQTDDSRMAAAGTQTDYVPRRHSTVVVRRKHDRTLSRGSNARASADHRPRQNSTFLGDMRRSSSAMSALASSQARNAARQRVSLSQSRRQYHGVVTPPPPPPPPLPSVRPGSVARDRRKESLGRRLSSAAISPITAAYSSDFADDSNASADTAARELSVIVSSESQAESESDTTSSVPEEAIPKSSSASSVSTEKAPSSVRSVGTVIEKRKSSSSESSVASEVIERELKKMERASVEQRTQRPLSPTSAYLAKLRAERSRIAPVVKPVSPVNTDSVSSYQPSDVDFLSPRF</sequence>
<feature type="compositionally biased region" description="Pro residues" evidence="1">
    <location>
        <begin position="254"/>
        <end position="265"/>
    </location>
</feature>
<evidence type="ECO:0000256" key="1">
    <source>
        <dbReference type="SAM" id="MobiDB-lite"/>
    </source>
</evidence>
<dbReference type="AlphaFoldDB" id="A0A914UJ29"/>
<feature type="compositionally biased region" description="Polar residues" evidence="1">
    <location>
        <begin position="319"/>
        <end position="335"/>
    </location>
</feature>
<evidence type="ECO:0000313" key="2">
    <source>
        <dbReference type="Proteomes" id="UP000887566"/>
    </source>
</evidence>
<name>A0A914UJ29_9BILA</name>
<evidence type="ECO:0000313" key="3">
    <source>
        <dbReference type="WBParaSite" id="PSAMB.scaffold1050size36677.g10632.t1"/>
    </source>
</evidence>
<feature type="compositionally biased region" description="Basic residues" evidence="1">
    <location>
        <begin position="178"/>
        <end position="190"/>
    </location>
</feature>
<dbReference type="WBParaSite" id="PSAMB.scaffold1050size36677.g10632.t1">
    <property type="protein sequence ID" value="PSAMB.scaffold1050size36677.g10632.t1"/>
    <property type="gene ID" value="PSAMB.scaffold1050size36677.g10632"/>
</dbReference>